<evidence type="ECO:0000256" key="7">
    <source>
        <dbReference type="ARBA" id="ARBA00023239"/>
    </source>
</evidence>
<evidence type="ECO:0000256" key="4">
    <source>
        <dbReference type="ARBA" id="ARBA00022801"/>
    </source>
</evidence>
<dbReference type="EMBL" id="JAKEVY010000001">
    <property type="protein sequence ID" value="MCF1713359.1"/>
    <property type="molecule type" value="Genomic_DNA"/>
</dbReference>
<dbReference type="InterPro" id="IPR003738">
    <property type="entry name" value="SRAP"/>
</dbReference>
<evidence type="ECO:0000256" key="8">
    <source>
        <dbReference type="RuleBase" id="RU364100"/>
    </source>
</evidence>
<dbReference type="PANTHER" id="PTHR13604:SF0">
    <property type="entry name" value="ABASIC SITE PROCESSING PROTEIN HMCES"/>
    <property type="match status" value="1"/>
</dbReference>
<dbReference type="EC" id="3.4.-.-" evidence="8"/>
<keyword evidence="3" id="KW-0227">DNA damage</keyword>
<dbReference type="RefSeq" id="WP_234863892.1">
    <property type="nucleotide sequence ID" value="NZ_JAKEVY010000001.1"/>
</dbReference>
<comment type="similarity">
    <text evidence="1 8">Belongs to the SOS response-associated peptidase family.</text>
</comment>
<dbReference type="SUPFAM" id="SSF143081">
    <property type="entry name" value="BB1717-like"/>
    <property type="match status" value="1"/>
</dbReference>
<keyword evidence="7" id="KW-0456">Lyase</keyword>
<protein>
    <recommendedName>
        <fullName evidence="8">Abasic site processing protein</fullName>
        <ecNumber evidence="8">3.4.-.-</ecNumber>
    </recommendedName>
</protein>
<proteinExistence type="inferred from homology"/>
<evidence type="ECO:0000313" key="9">
    <source>
        <dbReference type="EMBL" id="MCF1713359.1"/>
    </source>
</evidence>
<evidence type="ECO:0000256" key="6">
    <source>
        <dbReference type="ARBA" id="ARBA00023125"/>
    </source>
</evidence>
<gene>
    <name evidence="9" type="ORF">L0U88_01805</name>
</gene>
<keyword evidence="2 8" id="KW-0645">Protease</keyword>
<keyword evidence="6" id="KW-0238">DNA-binding</keyword>
<dbReference type="InterPro" id="IPR036590">
    <property type="entry name" value="SRAP-like"/>
</dbReference>
<dbReference type="PANTHER" id="PTHR13604">
    <property type="entry name" value="DC12-RELATED"/>
    <property type="match status" value="1"/>
</dbReference>
<comment type="caution">
    <text evidence="9">The sequence shown here is derived from an EMBL/GenBank/DDBJ whole genome shotgun (WGS) entry which is preliminary data.</text>
</comment>
<reference evidence="9 10" key="1">
    <citation type="submission" date="2022-01" db="EMBL/GenBank/DDBJ databases">
        <title>Flavihumibacter sp. nov., isolated from sediment of a river.</title>
        <authorList>
            <person name="Liu H."/>
        </authorList>
    </citation>
    <scope>NUCLEOTIDE SEQUENCE [LARGE SCALE GENOMIC DNA]</scope>
    <source>
        <strain evidence="9 10">RY-1</strain>
    </source>
</reference>
<dbReference type="Gene3D" id="3.90.1680.10">
    <property type="entry name" value="SOS response associated peptidase-like"/>
    <property type="match status" value="1"/>
</dbReference>
<sequence>MCYYNRLIVPESRVFTIGDMTLSLPDQSALIYAMQSGFEYGSWPIVRAAETGGLEIVQAHWEFLAPWVKSWKEVETARQKYTTLNAIGENMLASNLYKEAAIKRRCLVPSSGFYEWRHVRLEGAKKETAVPYFVFLPDRSVFYMAGIWQAWTDRETGEHVISFAIVTTAANELMSKVHNKKQRMPLILPDELALEWLKPMLEAHRVQELTHYQLDPGLMEAYTISKDFRQALDPVEPVEVEGLPAL</sequence>
<keyword evidence="4 8" id="KW-0378">Hydrolase</keyword>
<accession>A0ABS9BE31</accession>
<name>A0ABS9BE31_9BACT</name>
<keyword evidence="5" id="KW-0190">Covalent protein-DNA linkage</keyword>
<organism evidence="9 10">
    <name type="scientific">Flavihumibacter fluminis</name>
    <dbReference type="NCBI Taxonomy" id="2909236"/>
    <lineage>
        <taxon>Bacteria</taxon>
        <taxon>Pseudomonadati</taxon>
        <taxon>Bacteroidota</taxon>
        <taxon>Chitinophagia</taxon>
        <taxon>Chitinophagales</taxon>
        <taxon>Chitinophagaceae</taxon>
        <taxon>Flavihumibacter</taxon>
    </lineage>
</organism>
<evidence type="ECO:0000256" key="5">
    <source>
        <dbReference type="ARBA" id="ARBA00023124"/>
    </source>
</evidence>
<evidence type="ECO:0000256" key="1">
    <source>
        <dbReference type="ARBA" id="ARBA00008136"/>
    </source>
</evidence>
<dbReference type="Proteomes" id="UP001200145">
    <property type="component" value="Unassembled WGS sequence"/>
</dbReference>
<dbReference type="Pfam" id="PF02586">
    <property type="entry name" value="SRAP"/>
    <property type="match status" value="1"/>
</dbReference>
<evidence type="ECO:0000256" key="3">
    <source>
        <dbReference type="ARBA" id="ARBA00022763"/>
    </source>
</evidence>
<keyword evidence="10" id="KW-1185">Reference proteome</keyword>
<evidence type="ECO:0000313" key="10">
    <source>
        <dbReference type="Proteomes" id="UP001200145"/>
    </source>
</evidence>
<evidence type="ECO:0000256" key="2">
    <source>
        <dbReference type="ARBA" id="ARBA00022670"/>
    </source>
</evidence>